<dbReference type="AlphaFoldDB" id="A0A249MTQ2"/>
<dbReference type="EMBL" id="CP022745">
    <property type="protein sequence ID" value="ASY44565.1"/>
    <property type="molecule type" value="Genomic_DNA"/>
</dbReference>
<evidence type="ECO:0000313" key="1">
    <source>
        <dbReference type="EMBL" id="ASY44565.1"/>
    </source>
</evidence>
<dbReference type="RefSeq" id="WP_017181017.1">
    <property type="nucleotide sequence ID" value="NZ_CP022745.1"/>
</dbReference>
<reference evidence="1 2" key="1">
    <citation type="submission" date="2017-08" db="EMBL/GenBank/DDBJ databases">
        <title>Whole Genome Sequence of Sphingobium hydrophobicum C1: Insights into Adaption to the Electronic-waste Contaminated Sediment.</title>
        <authorList>
            <person name="Song D."/>
            <person name="Chen X."/>
            <person name="Xu M."/>
        </authorList>
    </citation>
    <scope>NUCLEOTIDE SEQUENCE [LARGE SCALE GENOMIC DNA]</scope>
    <source>
        <strain evidence="1 2">C1</strain>
    </source>
</reference>
<accession>A0A249MTQ2</accession>
<evidence type="ECO:0000313" key="2">
    <source>
        <dbReference type="Proteomes" id="UP000217141"/>
    </source>
</evidence>
<name>A0A249MTQ2_SPHXE</name>
<protein>
    <submittedName>
        <fullName evidence="1">RecX family transcriptional regulator</fullName>
    </submittedName>
</protein>
<dbReference type="KEGG" id="shyd:CJD35_08995"/>
<dbReference type="Proteomes" id="UP000217141">
    <property type="component" value="Chromosome I"/>
</dbReference>
<sequence length="174" mass="19161">MTSKRPRPPLDEDSLRDAALRYVSRFATSRGKLLAYLQRKIRECGWGGEHPADLPALVDRLAGLGYVDDSQYAVMKSAALGRRGYGARRIDESLRAAGIAPADRADADAQVDAERWIAAERYARRKRIGPYASAAPDPKQREKAIAAFLRAGHSYAVARRWVDAAPGQVPEAEE</sequence>
<gene>
    <name evidence="1" type="ORF">CJD35_08995</name>
</gene>
<proteinExistence type="predicted"/>
<organism evidence="1 2">
    <name type="scientific">Sphingobium xenophagum</name>
    <dbReference type="NCBI Taxonomy" id="121428"/>
    <lineage>
        <taxon>Bacteria</taxon>
        <taxon>Pseudomonadati</taxon>
        <taxon>Pseudomonadota</taxon>
        <taxon>Alphaproteobacteria</taxon>
        <taxon>Sphingomonadales</taxon>
        <taxon>Sphingomonadaceae</taxon>
        <taxon>Sphingobium</taxon>
    </lineage>
</organism>